<dbReference type="Proteomes" id="UP000182660">
    <property type="component" value="Unassembled WGS sequence"/>
</dbReference>
<sequence length="42" mass="4681">MIYQYREQGDINTTVCRVNMGESVAAGCGFIRDVNKDVSNII</sequence>
<protein>
    <submittedName>
        <fullName evidence="2">Uncharacterized protein</fullName>
    </submittedName>
</protein>
<evidence type="ECO:0000313" key="3">
    <source>
        <dbReference type="Proteomes" id="UP000182660"/>
    </source>
</evidence>
<proteinExistence type="predicted"/>
<gene>
    <name evidence="1" type="ORF">MT2528_1094</name>
    <name evidence="2" type="ORF">NVI5450_1065</name>
</gene>
<dbReference type="EMBL" id="FPLD01000036">
    <property type="protein sequence ID" value="SGY90013.1"/>
    <property type="molecule type" value="Genomic_DNA"/>
</dbReference>
<accession>A0A1L0AL86</accession>
<dbReference type="AlphaFoldDB" id="A0A1L0AL86"/>
<evidence type="ECO:0000313" key="1">
    <source>
        <dbReference type="EMBL" id="SGY86674.1"/>
    </source>
</evidence>
<evidence type="ECO:0000313" key="4">
    <source>
        <dbReference type="Proteomes" id="UP000183794"/>
    </source>
</evidence>
<reference evidence="1 3" key="2">
    <citation type="submission" date="2016-11" db="EMBL/GenBank/DDBJ databases">
        <authorList>
            <person name="Klemetsen T."/>
        </authorList>
    </citation>
    <scope>NUCLEOTIDE SEQUENCE [LARGE SCALE GENOMIC DNA]</scope>
    <source>
        <strain evidence="1">MT 2528</strain>
    </source>
</reference>
<reference evidence="2 4" key="1">
    <citation type="submission" date="2016-11" db="EMBL/GenBank/DDBJ databases">
        <authorList>
            <person name="Jaros S."/>
            <person name="Januszkiewicz K."/>
            <person name="Wedrychowicz H."/>
        </authorList>
    </citation>
    <scope>NUCLEOTIDE SEQUENCE [LARGE SCALE GENOMIC DNA]</scope>
    <source>
        <strain evidence="2">NVI 5450</strain>
    </source>
</reference>
<name>A0A1L0AL86_9GAMM</name>
<dbReference type="EMBL" id="FPLJ01000031">
    <property type="protein sequence ID" value="SGY86674.1"/>
    <property type="molecule type" value="Genomic_DNA"/>
</dbReference>
<keyword evidence="3" id="KW-1185">Reference proteome</keyword>
<organism evidence="2 4">
    <name type="scientific">Moritella viscosa</name>
    <dbReference type="NCBI Taxonomy" id="80854"/>
    <lineage>
        <taxon>Bacteria</taxon>
        <taxon>Pseudomonadati</taxon>
        <taxon>Pseudomonadota</taxon>
        <taxon>Gammaproteobacteria</taxon>
        <taxon>Alteromonadales</taxon>
        <taxon>Moritellaceae</taxon>
        <taxon>Moritella</taxon>
    </lineage>
</organism>
<dbReference type="Proteomes" id="UP000183794">
    <property type="component" value="Unassembled WGS sequence"/>
</dbReference>
<evidence type="ECO:0000313" key="2">
    <source>
        <dbReference type="EMBL" id="SGY90013.1"/>
    </source>
</evidence>